<feature type="signal peptide" evidence="1">
    <location>
        <begin position="1"/>
        <end position="21"/>
    </location>
</feature>
<comment type="caution">
    <text evidence="2">The sequence shown here is derived from an EMBL/GenBank/DDBJ whole genome shotgun (WGS) entry which is preliminary data.</text>
</comment>
<evidence type="ECO:0000313" key="2">
    <source>
        <dbReference type="EMBL" id="OAQ15290.1"/>
    </source>
</evidence>
<dbReference type="PATRIC" id="fig|1261658.3.peg.355"/>
<dbReference type="InterPro" id="IPR010412">
    <property type="entry name" value="DUF1007"/>
</dbReference>
<dbReference type="AlphaFoldDB" id="A0A179D092"/>
<evidence type="ECO:0000256" key="1">
    <source>
        <dbReference type="SAM" id="SignalP"/>
    </source>
</evidence>
<feature type="chain" id="PRO_5008100156" evidence="1">
    <location>
        <begin position="22"/>
        <end position="213"/>
    </location>
</feature>
<organism evidence="2 3">
    <name type="scientific">Bibersteinia trehalosi Y31</name>
    <dbReference type="NCBI Taxonomy" id="1261658"/>
    <lineage>
        <taxon>Bacteria</taxon>
        <taxon>Pseudomonadati</taxon>
        <taxon>Pseudomonadota</taxon>
        <taxon>Gammaproteobacteria</taxon>
        <taxon>Pasteurellales</taxon>
        <taxon>Pasteurellaceae</taxon>
        <taxon>Bibersteinia</taxon>
    </lineage>
</organism>
<dbReference type="PIRSF" id="PIRSF008159">
    <property type="entry name" value="UCP008159_ABC"/>
    <property type="match status" value="1"/>
</dbReference>
<reference evidence="2 3" key="1">
    <citation type="submission" date="2014-01" db="EMBL/GenBank/DDBJ databases">
        <authorList>
            <person name="Zuccon D."/>
        </authorList>
    </citation>
    <scope>NUCLEOTIDE SEQUENCE [LARGE SCALE GENOMIC DNA]</scope>
    <source>
        <strain evidence="2 3">Y31</strain>
    </source>
</reference>
<dbReference type="Proteomes" id="UP000078358">
    <property type="component" value="Unassembled WGS sequence"/>
</dbReference>
<dbReference type="InterPro" id="IPR016537">
    <property type="entry name" value="UCP008159_ABC"/>
</dbReference>
<sequence length="213" mass="24490">MTMKKLFLSLFGLLCSTSLVAHPHSFLDMQNKVLINQDKLEGFELTWWLDEITSAELIYEIKSAVNQAEAIQKITREMDISAVENHYFSELYNAENQPIKFKAKPQKSSMEIKDNRIVYRFTLALSEPPMVKGQSFRFYTFEPSYYLSMAYESAKDVTASEQHLCKVSMEEPKVNQDLRLYASQLDKEDMPDLPSESLSLGAQFAQKVSIVCK</sequence>
<dbReference type="Pfam" id="PF06226">
    <property type="entry name" value="DUF1007"/>
    <property type="match status" value="1"/>
</dbReference>
<proteinExistence type="predicted"/>
<accession>A0A179D092</accession>
<dbReference type="EMBL" id="JACI01000001">
    <property type="protein sequence ID" value="OAQ15290.1"/>
    <property type="molecule type" value="Genomic_DNA"/>
</dbReference>
<evidence type="ECO:0000313" key="3">
    <source>
        <dbReference type="Proteomes" id="UP000078358"/>
    </source>
</evidence>
<gene>
    <name evidence="2" type="ORF">F480_01740</name>
</gene>
<keyword evidence="1" id="KW-0732">Signal</keyword>
<protein>
    <submittedName>
        <fullName evidence="2">ABC transporter substrate-binding protein</fullName>
    </submittedName>
</protein>
<name>A0A179D092_BIBTR</name>